<proteinExistence type="predicted"/>
<dbReference type="AlphaFoldDB" id="A0A0E9TKZ2"/>
<name>A0A0E9TKZ2_ANGAN</name>
<protein>
    <submittedName>
        <fullName evidence="1">Uncharacterized protein</fullName>
    </submittedName>
</protein>
<evidence type="ECO:0000313" key="1">
    <source>
        <dbReference type="EMBL" id="JAH53540.1"/>
    </source>
</evidence>
<sequence>MLHMCLDMCSVEFVLSSDPPQPLSGPVTGSIPLFNCLGTTDSMCNHPYPMWEKEELVN</sequence>
<organism evidence="1">
    <name type="scientific">Anguilla anguilla</name>
    <name type="common">European freshwater eel</name>
    <name type="synonym">Muraena anguilla</name>
    <dbReference type="NCBI Taxonomy" id="7936"/>
    <lineage>
        <taxon>Eukaryota</taxon>
        <taxon>Metazoa</taxon>
        <taxon>Chordata</taxon>
        <taxon>Craniata</taxon>
        <taxon>Vertebrata</taxon>
        <taxon>Euteleostomi</taxon>
        <taxon>Actinopterygii</taxon>
        <taxon>Neopterygii</taxon>
        <taxon>Teleostei</taxon>
        <taxon>Anguilliformes</taxon>
        <taxon>Anguillidae</taxon>
        <taxon>Anguilla</taxon>
    </lineage>
</organism>
<dbReference type="EMBL" id="GBXM01055037">
    <property type="protein sequence ID" value="JAH53540.1"/>
    <property type="molecule type" value="Transcribed_RNA"/>
</dbReference>
<accession>A0A0E9TKZ2</accession>
<reference evidence="1" key="2">
    <citation type="journal article" date="2015" name="Fish Shellfish Immunol.">
        <title>Early steps in the European eel (Anguilla anguilla)-Vibrio vulnificus interaction in the gills: Role of the RtxA13 toxin.</title>
        <authorList>
            <person name="Callol A."/>
            <person name="Pajuelo D."/>
            <person name="Ebbesson L."/>
            <person name="Teles M."/>
            <person name="MacKenzie S."/>
            <person name="Amaro C."/>
        </authorList>
    </citation>
    <scope>NUCLEOTIDE SEQUENCE</scope>
</reference>
<reference evidence="1" key="1">
    <citation type="submission" date="2014-11" db="EMBL/GenBank/DDBJ databases">
        <authorList>
            <person name="Amaro Gonzalez C."/>
        </authorList>
    </citation>
    <scope>NUCLEOTIDE SEQUENCE</scope>
</reference>